<comment type="caution">
    <text evidence="1">The sequence shown here is derived from an EMBL/GenBank/DDBJ whole genome shotgun (WGS) entry which is preliminary data.</text>
</comment>
<name>A0ABD1C1U4_CARAN</name>
<dbReference type="Proteomes" id="UP001558713">
    <property type="component" value="Unassembled WGS sequence"/>
</dbReference>
<dbReference type="EMBL" id="JBANAX010000074">
    <property type="protein sequence ID" value="KAL1223451.1"/>
    <property type="molecule type" value="Genomic_DNA"/>
</dbReference>
<organism evidence="1 2">
    <name type="scientific">Cardamine amara subsp. amara</name>
    <dbReference type="NCBI Taxonomy" id="228776"/>
    <lineage>
        <taxon>Eukaryota</taxon>
        <taxon>Viridiplantae</taxon>
        <taxon>Streptophyta</taxon>
        <taxon>Embryophyta</taxon>
        <taxon>Tracheophyta</taxon>
        <taxon>Spermatophyta</taxon>
        <taxon>Magnoliopsida</taxon>
        <taxon>eudicotyledons</taxon>
        <taxon>Gunneridae</taxon>
        <taxon>Pentapetalae</taxon>
        <taxon>rosids</taxon>
        <taxon>malvids</taxon>
        <taxon>Brassicales</taxon>
        <taxon>Brassicaceae</taxon>
        <taxon>Cardamineae</taxon>
        <taxon>Cardamine</taxon>
    </lineage>
</organism>
<reference evidence="1 2" key="1">
    <citation type="submission" date="2024-04" db="EMBL/GenBank/DDBJ databases">
        <title>Genome assembly C_amara_ONT_v2.</title>
        <authorList>
            <person name="Yant L."/>
            <person name="Moore C."/>
            <person name="Slenker M."/>
        </authorList>
    </citation>
    <scope>NUCLEOTIDE SEQUENCE [LARGE SCALE GENOMIC DNA]</scope>
    <source>
        <tissue evidence="1">Leaf</tissue>
    </source>
</reference>
<proteinExistence type="predicted"/>
<sequence>MNHLRIDYPRNGALMNPNEPCGANDIDVLFDLCNQETCASQFSLLVRPVNSRHQNMSGMVRFFSCLWGMDNMVRGRVVEHERTQFLFPSNEATIGTKTWALEF</sequence>
<evidence type="ECO:0000313" key="2">
    <source>
        <dbReference type="Proteomes" id="UP001558713"/>
    </source>
</evidence>
<evidence type="ECO:0000313" key="1">
    <source>
        <dbReference type="EMBL" id="KAL1223451.1"/>
    </source>
</evidence>
<dbReference type="AlphaFoldDB" id="A0ABD1C1U4"/>
<accession>A0ABD1C1U4</accession>
<protein>
    <submittedName>
        <fullName evidence="1">Uncharacterized protein</fullName>
    </submittedName>
</protein>
<gene>
    <name evidence="1" type="ORF">V5N11_003509</name>
</gene>
<keyword evidence="2" id="KW-1185">Reference proteome</keyword>